<dbReference type="CDD" id="cd11062">
    <property type="entry name" value="CYP58-like"/>
    <property type="match status" value="1"/>
</dbReference>
<dbReference type="PRINTS" id="PR00465">
    <property type="entry name" value="EP450IV"/>
</dbReference>
<evidence type="ECO:0000256" key="6">
    <source>
        <dbReference type="ARBA" id="ARBA00023004"/>
    </source>
</evidence>
<accession>A0A9P7S1G0</accession>
<dbReference type="EMBL" id="CM032184">
    <property type="protein sequence ID" value="KAG7093582.1"/>
    <property type="molecule type" value="Genomic_DNA"/>
</dbReference>
<evidence type="ECO:0008006" key="12">
    <source>
        <dbReference type="Google" id="ProtNLM"/>
    </source>
</evidence>
<dbReference type="RefSeq" id="XP_043010052.1">
    <property type="nucleotide sequence ID" value="XM_043151970.1"/>
</dbReference>
<feature type="chain" id="PRO_5040221485" description="Cytochrome P450" evidence="9">
    <location>
        <begin position="24"/>
        <end position="491"/>
    </location>
</feature>
<dbReference type="GO" id="GO:0020037">
    <property type="term" value="F:heme binding"/>
    <property type="evidence" value="ECO:0007669"/>
    <property type="project" value="InterPro"/>
</dbReference>
<dbReference type="PANTHER" id="PTHR24305:SF157">
    <property type="entry name" value="N-ACETYLTRYPTOPHAN 6-HYDROXYLASE IVOC-RELATED"/>
    <property type="match status" value="1"/>
</dbReference>
<dbReference type="PROSITE" id="PS00086">
    <property type="entry name" value="CYTOCHROME_P450"/>
    <property type="match status" value="1"/>
</dbReference>
<dbReference type="InterPro" id="IPR001128">
    <property type="entry name" value="Cyt_P450"/>
</dbReference>
<evidence type="ECO:0000256" key="9">
    <source>
        <dbReference type="SAM" id="SignalP"/>
    </source>
</evidence>
<keyword evidence="11" id="KW-1185">Reference proteome</keyword>
<dbReference type="GeneID" id="66076324"/>
<evidence type="ECO:0000256" key="1">
    <source>
        <dbReference type="ARBA" id="ARBA00001971"/>
    </source>
</evidence>
<keyword evidence="6 7" id="KW-0408">Iron</keyword>
<protein>
    <recommendedName>
        <fullName evidence="12">Cytochrome P450</fullName>
    </recommendedName>
</protein>
<keyword evidence="9" id="KW-0732">Signal</keyword>
<evidence type="ECO:0000313" key="10">
    <source>
        <dbReference type="EMBL" id="KAG7093582.1"/>
    </source>
</evidence>
<name>A0A9P7S1G0_9AGAR</name>
<evidence type="ECO:0000256" key="2">
    <source>
        <dbReference type="ARBA" id="ARBA00005179"/>
    </source>
</evidence>
<reference evidence="10" key="1">
    <citation type="journal article" date="2021" name="Genome Biol. Evol.">
        <title>The assembled and annotated genome of the fairy-ring fungus Marasmius oreades.</title>
        <authorList>
            <person name="Hiltunen M."/>
            <person name="Ament-Velasquez S.L."/>
            <person name="Johannesson H."/>
        </authorList>
    </citation>
    <scope>NUCLEOTIDE SEQUENCE</scope>
    <source>
        <strain evidence="10">03SP1</strain>
    </source>
</reference>
<comment type="caution">
    <text evidence="10">The sequence shown here is derived from an EMBL/GenBank/DDBJ whole genome shotgun (WGS) entry which is preliminary data.</text>
</comment>
<keyword evidence="4 7" id="KW-0479">Metal-binding</keyword>
<feature type="signal peptide" evidence="9">
    <location>
        <begin position="1"/>
        <end position="23"/>
    </location>
</feature>
<proteinExistence type="inferred from homology"/>
<dbReference type="Proteomes" id="UP001049176">
    <property type="component" value="Chromosome 4"/>
</dbReference>
<dbReference type="PANTHER" id="PTHR24305">
    <property type="entry name" value="CYTOCHROME P450"/>
    <property type="match status" value="1"/>
</dbReference>
<dbReference type="Pfam" id="PF00067">
    <property type="entry name" value="p450"/>
    <property type="match status" value="1"/>
</dbReference>
<evidence type="ECO:0000256" key="4">
    <source>
        <dbReference type="ARBA" id="ARBA00022723"/>
    </source>
</evidence>
<evidence type="ECO:0000313" key="11">
    <source>
        <dbReference type="Proteomes" id="UP001049176"/>
    </source>
</evidence>
<dbReference type="GO" id="GO:0016705">
    <property type="term" value="F:oxidoreductase activity, acting on paired donors, with incorporation or reduction of molecular oxygen"/>
    <property type="evidence" value="ECO:0007669"/>
    <property type="project" value="InterPro"/>
</dbReference>
<feature type="binding site" description="axial binding residue" evidence="7">
    <location>
        <position position="432"/>
    </location>
    <ligand>
        <name>heme</name>
        <dbReference type="ChEBI" id="CHEBI:30413"/>
    </ligand>
    <ligandPart>
        <name>Fe</name>
        <dbReference type="ChEBI" id="CHEBI:18248"/>
    </ligandPart>
</feature>
<sequence>MNTLSFTGAILVLVGLYAYHVSASDKRLDKYPGPFIARWTTLYKKYFETIMHGAWVDEVERLHRLYGPIVRVGPKELHFSNPDAYNDIYAVGSRFAKDPDTYSAVTSFLHLFGVLDPQEALTRRTMIQPYFSKRSVSDRTWLVQQKVDQYLDELLLKHAKDKVPVDLEYALRPFFSTTIATFAFPDLEQCHALTTSGLASTVTDTPDRNTIWFLMKNLHPVVVKILTSTTTRISLKEMDALEILAADALQSFPSDVEETNANFFHILLKRSQFKRPPNPRKWLASEALNLKFAGVDTTANPVFFAIRGVLGSHKIWDKLTNELYDAWPDLEGPAPDLVTLEKLPYLTAVIKEGLRLSIGVITPMNRVVGEDTIVAGEYIPARTVIGMSNSFMHLHPDIFPEPHVFKPERWLQENSQKLDKYLVVFSRGPRSCVGMHFAWCMMYLLLANMFRKLEIYPTSADDLRAPFHLRDDFVSVFVGKSVHLHFERKQN</sequence>
<dbReference type="GO" id="GO:0005506">
    <property type="term" value="F:iron ion binding"/>
    <property type="evidence" value="ECO:0007669"/>
    <property type="project" value="InterPro"/>
</dbReference>
<evidence type="ECO:0000256" key="7">
    <source>
        <dbReference type="PIRSR" id="PIRSR602403-1"/>
    </source>
</evidence>
<dbReference type="InterPro" id="IPR050121">
    <property type="entry name" value="Cytochrome_P450_monoxygenase"/>
</dbReference>
<dbReference type="SUPFAM" id="SSF48264">
    <property type="entry name" value="Cytochrome P450"/>
    <property type="match status" value="1"/>
</dbReference>
<keyword evidence="5 8" id="KW-0560">Oxidoreductase</keyword>
<dbReference type="InterPro" id="IPR036396">
    <property type="entry name" value="Cyt_P450_sf"/>
</dbReference>
<comment type="pathway">
    <text evidence="2">Secondary metabolite biosynthesis.</text>
</comment>
<evidence type="ECO:0000256" key="5">
    <source>
        <dbReference type="ARBA" id="ARBA00023002"/>
    </source>
</evidence>
<organism evidence="10 11">
    <name type="scientific">Marasmius oreades</name>
    <name type="common">fairy-ring Marasmius</name>
    <dbReference type="NCBI Taxonomy" id="181124"/>
    <lineage>
        <taxon>Eukaryota</taxon>
        <taxon>Fungi</taxon>
        <taxon>Dikarya</taxon>
        <taxon>Basidiomycota</taxon>
        <taxon>Agaricomycotina</taxon>
        <taxon>Agaricomycetes</taxon>
        <taxon>Agaricomycetidae</taxon>
        <taxon>Agaricales</taxon>
        <taxon>Marasmiineae</taxon>
        <taxon>Marasmiaceae</taxon>
        <taxon>Marasmius</taxon>
    </lineage>
</organism>
<gene>
    <name evidence="10" type="ORF">E1B28_007248</name>
</gene>
<dbReference type="Gene3D" id="1.10.630.10">
    <property type="entry name" value="Cytochrome P450"/>
    <property type="match status" value="1"/>
</dbReference>
<evidence type="ECO:0000256" key="8">
    <source>
        <dbReference type="RuleBase" id="RU000461"/>
    </source>
</evidence>
<comment type="cofactor">
    <cofactor evidence="1 7">
        <name>heme</name>
        <dbReference type="ChEBI" id="CHEBI:30413"/>
    </cofactor>
</comment>
<comment type="similarity">
    <text evidence="3 8">Belongs to the cytochrome P450 family.</text>
</comment>
<dbReference type="GO" id="GO:0004497">
    <property type="term" value="F:monooxygenase activity"/>
    <property type="evidence" value="ECO:0007669"/>
    <property type="project" value="UniProtKB-KW"/>
</dbReference>
<dbReference type="AlphaFoldDB" id="A0A9P7S1G0"/>
<evidence type="ECO:0000256" key="3">
    <source>
        <dbReference type="ARBA" id="ARBA00010617"/>
    </source>
</evidence>
<dbReference type="KEGG" id="more:E1B28_007248"/>
<dbReference type="InterPro" id="IPR002403">
    <property type="entry name" value="Cyt_P450_E_grp-IV"/>
</dbReference>
<dbReference type="OrthoDB" id="1470350at2759"/>
<keyword evidence="7 8" id="KW-0349">Heme</keyword>
<dbReference type="PRINTS" id="PR00385">
    <property type="entry name" value="P450"/>
</dbReference>
<dbReference type="InterPro" id="IPR017972">
    <property type="entry name" value="Cyt_P450_CS"/>
</dbReference>
<keyword evidence="8" id="KW-0503">Monooxygenase</keyword>